<evidence type="ECO:0000256" key="2">
    <source>
        <dbReference type="ARBA" id="ARBA00004167"/>
    </source>
</evidence>
<dbReference type="GO" id="GO:0016705">
    <property type="term" value="F:oxidoreductase activity, acting on paired donors, with incorporation or reduction of molecular oxygen"/>
    <property type="evidence" value="ECO:0007669"/>
    <property type="project" value="InterPro"/>
</dbReference>
<dbReference type="InterPro" id="IPR050121">
    <property type="entry name" value="Cytochrome_P450_monoxygenase"/>
</dbReference>
<dbReference type="FunFam" id="1.10.630.10:FF:000076">
    <property type="entry name" value="Cytochrome P450 monooxygenase"/>
    <property type="match status" value="1"/>
</dbReference>
<dbReference type="GO" id="GO:0005506">
    <property type="term" value="F:iron ion binding"/>
    <property type="evidence" value="ECO:0007669"/>
    <property type="project" value="InterPro"/>
</dbReference>
<evidence type="ECO:0000256" key="15">
    <source>
        <dbReference type="ARBA" id="ARBA00079990"/>
    </source>
</evidence>
<dbReference type="Gene3D" id="1.10.630.10">
    <property type="entry name" value="Cytochrome P450"/>
    <property type="match status" value="1"/>
</dbReference>
<keyword evidence="8" id="KW-0472">Membrane</keyword>
<keyword evidence="18" id="KW-1185">Reference proteome</keyword>
<dbReference type="GO" id="GO:0020037">
    <property type="term" value="F:heme binding"/>
    <property type="evidence" value="ECO:0007669"/>
    <property type="project" value="InterPro"/>
</dbReference>
<evidence type="ECO:0000256" key="12">
    <source>
        <dbReference type="ARBA" id="ARBA00023033"/>
    </source>
</evidence>
<accession>A0AAE0I8M5</accession>
<dbReference type="PANTHER" id="PTHR24305">
    <property type="entry name" value="CYTOCHROME P450"/>
    <property type="match status" value="1"/>
</dbReference>
<comment type="similarity">
    <text evidence="4">Belongs to the cytochrome P450 family.</text>
</comment>
<evidence type="ECO:0000313" key="17">
    <source>
        <dbReference type="EMBL" id="KAK3320324.1"/>
    </source>
</evidence>
<evidence type="ECO:0000256" key="9">
    <source>
        <dbReference type="ARBA" id="ARBA00023002"/>
    </source>
</evidence>
<dbReference type="InterPro" id="IPR036396">
    <property type="entry name" value="Cyt_P450_sf"/>
</dbReference>
<comment type="pathway">
    <text evidence="3">Hormone biosynthesis.</text>
</comment>
<comment type="subcellular location">
    <subcellularLocation>
        <location evidence="2">Membrane</location>
        <topology evidence="2">Single-pass membrane protein</topology>
    </subcellularLocation>
</comment>
<keyword evidence="5 16" id="KW-0349">Heme</keyword>
<comment type="cofactor">
    <cofactor evidence="1 16">
        <name>heme</name>
        <dbReference type="ChEBI" id="CHEBI:30413"/>
    </cofactor>
</comment>
<keyword evidence="10 16" id="KW-0408">Iron</keyword>
<keyword evidence="9" id="KW-0560">Oxidoreductase</keyword>
<evidence type="ECO:0000256" key="14">
    <source>
        <dbReference type="ARBA" id="ARBA00068222"/>
    </source>
</evidence>
<evidence type="ECO:0000256" key="8">
    <source>
        <dbReference type="ARBA" id="ARBA00022989"/>
    </source>
</evidence>
<dbReference type="EMBL" id="JAUEPO010000006">
    <property type="protein sequence ID" value="KAK3320324.1"/>
    <property type="molecule type" value="Genomic_DNA"/>
</dbReference>
<protein>
    <recommendedName>
        <fullName evidence="14">Cytochrome P450 monooxygenase ABA1</fullName>
    </recommendedName>
    <alternativeName>
        <fullName evidence="15">Abscisic acid biosynthesis protein 1</fullName>
    </alternativeName>
    <alternativeName>
        <fullName evidence="13">Cytochrome P450 monooxygenase aba1</fullName>
    </alternativeName>
</protein>
<name>A0AAE0I8M5_9PEZI</name>
<evidence type="ECO:0000313" key="18">
    <source>
        <dbReference type="Proteomes" id="UP001286456"/>
    </source>
</evidence>
<evidence type="ECO:0000256" key="4">
    <source>
        <dbReference type="ARBA" id="ARBA00010617"/>
    </source>
</evidence>
<reference evidence="17" key="1">
    <citation type="journal article" date="2023" name="Mol. Phylogenet. Evol.">
        <title>Genome-scale phylogeny and comparative genomics of the fungal order Sordariales.</title>
        <authorList>
            <person name="Hensen N."/>
            <person name="Bonometti L."/>
            <person name="Westerberg I."/>
            <person name="Brannstrom I.O."/>
            <person name="Guillou S."/>
            <person name="Cros-Aarteil S."/>
            <person name="Calhoun S."/>
            <person name="Haridas S."/>
            <person name="Kuo A."/>
            <person name="Mondo S."/>
            <person name="Pangilinan J."/>
            <person name="Riley R."/>
            <person name="LaButti K."/>
            <person name="Andreopoulos B."/>
            <person name="Lipzen A."/>
            <person name="Chen C."/>
            <person name="Yan M."/>
            <person name="Daum C."/>
            <person name="Ng V."/>
            <person name="Clum A."/>
            <person name="Steindorff A."/>
            <person name="Ohm R.A."/>
            <person name="Martin F."/>
            <person name="Silar P."/>
            <person name="Natvig D.O."/>
            <person name="Lalanne C."/>
            <person name="Gautier V."/>
            <person name="Ament-Velasquez S.L."/>
            <person name="Kruys A."/>
            <person name="Hutchinson M.I."/>
            <person name="Powell A.J."/>
            <person name="Barry K."/>
            <person name="Miller A.N."/>
            <person name="Grigoriev I.V."/>
            <person name="Debuchy R."/>
            <person name="Gladieux P."/>
            <person name="Hiltunen Thoren M."/>
            <person name="Johannesson H."/>
        </authorList>
    </citation>
    <scope>NUCLEOTIDE SEQUENCE</scope>
    <source>
        <strain evidence="17">SMH4131-1</strain>
    </source>
</reference>
<keyword evidence="11" id="KW-0843">Virulence</keyword>
<keyword evidence="12" id="KW-0503">Monooxygenase</keyword>
<dbReference type="Proteomes" id="UP001286456">
    <property type="component" value="Unassembled WGS sequence"/>
</dbReference>
<comment type="caution">
    <text evidence="17">The sequence shown here is derived from an EMBL/GenBank/DDBJ whole genome shotgun (WGS) entry which is preliminary data.</text>
</comment>
<dbReference type="InterPro" id="IPR002401">
    <property type="entry name" value="Cyt_P450_E_grp-I"/>
</dbReference>
<dbReference type="PANTHER" id="PTHR24305:SF168">
    <property type="entry name" value="P450, PUTATIVE (EUROFUNG)-RELATED"/>
    <property type="match status" value="1"/>
</dbReference>
<reference evidence="17" key="2">
    <citation type="submission" date="2023-06" db="EMBL/GenBank/DDBJ databases">
        <authorList>
            <consortium name="Lawrence Berkeley National Laboratory"/>
            <person name="Haridas S."/>
            <person name="Hensen N."/>
            <person name="Bonometti L."/>
            <person name="Westerberg I."/>
            <person name="Brannstrom I.O."/>
            <person name="Guillou S."/>
            <person name="Cros-Aarteil S."/>
            <person name="Calhoun S."/>
            <person name="Kuo A."/>
            <person name="Mondo S."/>
            <person name="Pangilinan J."/>
            <person name="Riley R."/>
            <person name="Labutti K."/>
            <person name="Andreopoulos B."/>
            <person name="Lipzen A."/>
            <person name="Chen C."/>
            <person name="Yanf M."/>
            <person name="Daum C."/>
            <person name="Ng V."/>
            <person name="Clum A."/>
            <person name="Steindorff A."/>
            <person name="Ohm R."/>
            <person name="Martin F."/>
            <person name="Silar P."/>
            <person name="Natvig D."/>
            <person name="Lalanne C."/>
            <person name="Gautier V."/>
            <person name="Ament-Velasquez S.L."/>
            <person name="Kruys A."/>
            <person name="Hutchinson M.I."/>
            <person name="Powell A.J."/>
            <person name="Barry K."/>
            <person name="Miller A.N."/>
            <person name="Grigoriev I.V."/>
            <person name="Debuchy R."/>
            <person name="Gladieux P."/>
            <person name="Thoren M.H."/>
            <person name="Johannesson H."/>
        </authorList>
    </citation>
    <scope>NUCLEOTIDE SEQUENCE</scope>
    <source>
        <strain evidence="17">SMH4131-1</strain>
    </source>
</reference>
<dbReference type="Pfam" id="PF00067">
    <property type="entry name" value="p450"/>
    <property type="match status" value="1"/>
</dbReference>
<sequence length="511" mass="57428">MTILQTLADHKWPVLVIALAVYLTQKVYQYYRLRHFKGPFGTGFSGIPHSMHELGPACQEWFRDVSDKYGPIARIGPNLLLTSDPNVWSQVNLKAGYKRSDWYYQSFRMEHGRDNVFTDTNNDTHDERRKRLATGYSGRDNKEMEPSLDACLQEFLTLIRSKYLSTESRAVKVDLAMKIQFLTLDIISSVGLGKKLGLLEADDDIDDYIKSTDQGLTINSQVAALGLGFILKLPWLGKKLIPSPNDKRGFGKMMAKVNSFVDERTAPHVDHSKRSDMLSSYIRNGLRGDDLRIEALLQIIAGSDTTAGTLRGTILYLISNSRVRVKLQAEIDQAVRDGLAPAKGEGIISNAAAKQLPYLQAVIRESMRVWPAVTNIFPRDVPPGGDTVVTVDGTPVYLPGGTQIGYSAVAMHHDKALYGEDADVFRPERWFETDPERLAAMTRTNDLMFGYGRWHCLGMPVAKIELNKSIFEMMRNFDWDLVNPATPWKAKNAAGIFLIHDLWVQVTERDG</sequence>
<dbReference type="AlphaFoldDB" id="A0AAE0I8M5"/>
<keyword evidence="8" id="KW-1133">Transmembrane helix</keyword>
<dbReference type="InterPro" id="IPR001128">
    <property type="entry name" value="Cyt_P450"/>
</dbReference>
<gene>
    <name evidence="17" type="ORF">B0T19DRAFT_389218</name>
</gene>
<dbReference type="CDD" id="cd11060">
    <property type="entry name" value="CYP57A1-like"/>
    <property type="match status" value="1"/>
</dbReference>
<keyword evidence="6" id="KW-0812">Transmembrane</keyword>
<dbReference type="GO" id="GO:0016020">
    <property type="term" value="C:membrane"/>
    <property type="evidence" value="ECO:0007669"/>
    <property type="project" value="UniProtKB-SubCell"/>
</dbReference>
<evidence type="ECO:0000256" key="13">
    <source>
        <dbReference type="ARBA" id="ARBA00067672"/>
    </source>
</evidence>
<proteinExistence type="inferred from homology"/>
<feature type="binding site" description="axial binding residue" evidence="16">
    <location>
        <position position="456"/>
    </location>
    <ligand>
        <name>heme</name>
        <dbReference type="ChEBI" id="CHEBI:30413"/>
    </ligand>
    <ligandPart>
        <name>Fe</name>
        <dbReference type="ChEBI" id="CHEBI:18248"/>
    </ligandPart>
</feature>
<evidence type="ECO:0000256" key="1">
    <source>
        <dbReference type="ARBA" id="ARBA00001971"/>
    </source>
</evidence>
<evidence type="ECO:0000256" key="3">
    <source>
        <dbReference type="ARBA" id="ARBA00004972"/>
    </source>
</evidence>
<dbReference type="PRINTS" id="PR00463">
    <property type="entry name" value="EP450I"/>
</dbReference>
<evidence type="ECO:0000256" key="5">
    <source>
        <dbReference type="ARBA" id="ARBA00022617"/>
    </source>
</evidence>
<dbReference type="GO" id="GO:0004497">
    <property type="term" value="F:monooxygenase activity"/>
    <property type="evidence" value="ECO:0007669"/>
    <property type="project" value="UniProtKB-KW"/>
</dbReference>
<dbReference type="SUPFAM" id="SSF48264">
    <property type="entry name" value="Cytochrome P450"/>
    <property type="match status" value="1"/>
</dbReference>
<evidence type="ECO:0000256" key="10">
    <source>
        <dbReference type="ARBA" id="ARBA00023004"/>
    </source>
</evidence>
<evidence type="ECO:0000256" key="11">
    <source>
        <dbReference type="ARBA" id="ARBA00023026"/>
    </source>
</evidence>
<evidence type="ECO:0000256" key="6">
    <source>
        <dbReference type="ARBA" id="ARBA00022692"/>
    </source>
</evidence>
<keyword evidence="7 16" id="KW-0479">Metal-binding</keyword>
<evidence type="ECO:0000256" key="7">
    <source>
        <dbReference type="ARBA" id="ARBA00022723"/>
    </source>
</evidence>
<evidence type="ECO:0000256" key="16">
    <source>
        <dbReference type="PIRSR" id="PIRSR602401-1"/>
    </source>
</evidence>
<dbReference type="PRINTS" id="PR00385">
    <property type="entry name" value="P450"/>
</dbReference>
<organism evidence="17 18">
    <name type="scientific">Cercophora scortea</name>
    <dbReference type="NCBI Taxonomy" id="314031"/>
    <lineage>
        <taxon>Eukaryota</taxon>
        <taxon>Fungi</taxon>
        <taxon>Dikarya</taxon>
        <taxon>Ascomycota</taxon>
        <taxon>Pezizomycotina</taxon>
        <taxon>Sordariomycetes</taxon>
        <taxon>Sordariomycetidae</taxon>
        <taxon>Sordariales</taxon>
        <taxon>Lasiosphaeriaceae</taxon>
        <taxon>Cercophora</taxon>
    </lineage>
</organism>